<dbReference type="InterPro" id="IPR035969">
    <property type="entry name" value="Rab-GAP_TBC_sf"/>
</dbReference>
<dbReference type="OrthoDB" id="295078at2759"/>
<evidence type="ECO:0000256" key="3">
    <source>
        <dbReference type="ARBA" id="ARBA00022468"/>
    </source>
</evidence>
<dbReference type="GO" id="GO:0015031">
    <property type="term" value="P:protein transport"/>
    <property type="evidence" value="ECO:0007669"/>
    <property type="project" value="UniProtKB-KW"/>
</dbReference>
<evidence type="ECO:0000256" key="7">
    <source>
        <dbReference type="ARBA" id="ARBA00022927"/>
    </source>
</evidence>
<comment type="similarity">
    <text evidence="9">Belongs to the GYP5 family.</text>
</comment>
<dbReference type="InParanoid" id="A0A448YH59"/>
<evidence type="ECO:0000256" key="11">
    <source>
        <dbReference type="SAM" id="Coils"/>
    </source>
</evidence>
<feature type="compositionally biased region" description="Polar residues" evidence="12">
    <location>
        <begin position="69"/>
        <end position="82"/>
    </location>
</feature>
<reference evidence="14 15" key="1">
    <citation type="submission" date="2018-12" db="EMBL/GenBank/DDBJ databases">
        <authorList>
            <person name="Tiukova I."/>
            <person name="Dainat J."/>
        </authorList>
    </citation>
    <scope>NUCLEOTIDE SEQUENCE [LARGE SCALE GENOMIC DNA]</scope>
</reference>
<evidence type="ECO:0000256" key="2">
    <source>
        <dbReference type="ARBA" id="ARBA00022448"/>
    </source>
</evidence>
<dbReference type="InterPro" id="IPR050302">
    <property type="entry name" value="Rab_GAP_TBC_domain"/>
</dbReference>
<evidence type="ECO:0000256" key="5">
    <source>
        <dbReference type="ARBA" id="ARBA00022490"/>
    </source>
</evidence>
<dbReference type="GO" id="GO:0006887">
    <property type="term" value="P:exocytosis"/>
    <property type="evidence" value="ECO:0007669"/>
    <property type="project" value="UniProtKB-KW"/>
</dbReference>
<dbReference type="Gene3D" id="1.10.472.80">
    <property type="entry name" value="Ypt/Rab-GAP domain of gyp1p, domain 3"/>
    <property type="match status" value="1"/>
</dbReference>
<protein>
    <recommendedName>
        <fullName evidence="10">GTPase-activating protein GYP5</fullName>
    </recommendedName>
</protein>
<organism evidence="14 15">
    <name type="scientific">Brettanomyces naardenensis</name>
    <name type="common">Yeast</name>
    <dbReference type="NCBI Taxonomy" id="13370"/>
    <lineage>
        <taxon>Eukaryota</taxon>
        <taxon>Fungi</taxon>
        <taxon>Dikarya</taxon>
        <taxon>Ascomycota</taxon>
        <taxon>Saccharomycotina</taxon>
        <taxon>Pichiomycetes</taxon>
        <taxon>Pichiales</taxon>
        <taxon>Pichiaceae</taxon>
        <taxon>Brettanomyces</taxon>
    </lineage>
</organism>
<sequence length="679" mass="78512">MSETENTVDPDTEKIVEEALKEELANEEGVKDETGEGEVTPLSEGTDENVRKTTAAETVEESTSETSHDNTNIPKPTTQLSEESSRLHRPMRKMTDAELRLQSDDKAKIQRKGTEEKELKSELGDSSDIAEEVAPVSPEKQDSAGSSNAVDNLRKWFSFVKVDGEVDTVMKRLQQGENYDLALSRFKENNVALLSQPRKDQEAVNSCADNLRKTFNEIKTGIEFSHDEMLIQGIDWEFWSQVVNDYSAVVNERPKDLLGHISEGIPKELRGMVWQLICSSKSLQLEEFYRNSKRSNSSYEKLIKRDLARTSFVTESEVSSKIEELFDIIKSYSLYDKEVGYTQGMAFITVPLLMNMDASEAFCMLAKLMDNYGFRELYLPEMPGLHLKLYQFDRLIEDVLPELYLHLQRQGVRSSMYATQWFLTLFGYKFPLDMVLRIYDVVIAEGIESILGFALNLMARNSEKLLKLRFDQLLRFLKEEIFYYYLDKEAGDDGEITAKSYRLDDFVKDSMSVKILPMMLNRYKAEFDEIQRLERERKKEVESVRTQNSELLKEIRQIEAAYATLNKEHVVIANEMVEGKVAIANVREENQQLKDRAEETIKRLANLDNQKDTHVDFRGEISNSLDLEIQKTMQRNSEVMNENELLEEKLGELESERERLKEEVSRHSGWSLRPKKTFW</sequence>
<dbReference type="GO" id="GO:0005737">
    <property type="term" value="C:cytoplasm"/>
    <property type="evidence" value="ECO:0007669"/>
    <property type="project" value="UniProtKB-SubCell"/>
</dbReference>
<keyword evidence="15" id="KW-1185">Reference proteome</keyword>
<evidence type="ECO:0000256" key="6">
    <source>
        <dbReference type="ARBA" id="ARBA00022892"/>
    </source>
</evidence>
<keyword evidence="8 11" id="KW-0175">Coiled coil</keyword>
<feature type="region of interest" description="Disordered" evidence="12">
    <location>
        <begin position="22"/>
        <end position="147"/>
    </location>
</feature>
<dbReference type="PROSITE" id="PS50086">
    <property type="entry name" value="TBC_RABGAP"/>
    <property type="match status" value="1"/>
</dbReference>
<dbReference type="Proteomes" id="UP000290900">
    <property type="component" value="Unassembled WGS sequence"/>
</dbReference>
<dbReference type="EMBL" id="CAACVR010000003">
    <property type="protein sequence ID" value="VEU20295.1"/>
    <property type="molecule type" value="Genomic_DNA"/>
</dbReference>
<proteinExistence type="inferred from homology"/>
<keyword evidence="3" id="KW-0343">GTPase activation</keyword>
<dbReference type="Pfam" id="PF23436">
    <property type="entry name" value="RabGap-TBC_2"/>
    <property type="match status" value="1"/>
</dbReference>
<evidence type="ECO:0000259" key="13">
    <source>
        <dbReference type="PROSITE" id="PS50086"/>
    </source>
</evidence>
<name>A0A448YH59_BRENA</name>
<feature type="compositionally biased region" description="Basic and acidic residues" evidence="12">
    <location>
        <begin position="93"/>
        <end position="123"/>
    </location>
</feature>
<evidence type="ECO:0000256" key="12">
    <source>
        <dbReference type="SAM" id="MobiDB-lite"/>
    </source>
</evidence>
<evidence type="ECO:0000256" key="9">
    <source>
        <dbReference type="ARBA" id="ARBA00061661"/>
    </source>
</evidence>
<feature type="compositionally biased region" description="Basic and acidic residues" evidence="12">
    <location>
        <begin position="22"/>
        <end position="34"/>
    </location>
</feature>
<dbReference type="FunCoup" id="A0A448YH59">
    <property type="interactions" value="156"/>
</dbReference>
<keyword evidence="4" id="KW-0268">Exocytosis</keyword>
<dbReference type="Gene3D" id="1.10.8.270">
    <property type="entry name" value="putative rabgap domain of human tbc1 domain family member 14 like domains"/>
    <property type="match status" value="1"/>
</dbReference>
<dbReference type="GO" id="GO:0030427">
    <property type="term" value="C:site of polarized growth"/>
    <property type="evidence" value="ECO:0007669"/>
    <property type="project" value="UniProtKB-ARBA"/>
</dbReference>
<evidence type="ECO:0000256" key="10">
    <source>
        <dbReference type="ARBA" id="ARBA00072088"/>
    </source>
</evidence>
<evidence type="ECO:0000256" key="4">
    <source>
        <dbReference type="ARBA" id="ARBA00022483"/>
    </source>
</evidence>
<evidence type="ECO:0000256" key="1">
    <source>
        <dbReference type="ARBA" id="ARBA00004496"/>
    </source>
</evidence>
<dbReference type="AlphaFoldDB" id="A0A448YH59"/>
<keyword evidence="5" id="KW-0963">Cytoplasm</keyword>
<dbReference type="GO" id="GO:0005096">
    <property type="term" value="F:GTPase activator activity"/>
    <property type="evidence" value="ECO:0007669"/>
    <property type="project" value="UniProtKB-KW"/>
</dbReference>
<dbReference type="PANTHER" id="PTHR47219:SF9">
    <property type="entry name" value="GTPASE ACTIVATING PROTEIN AND CENTROSOME-ASSOCIATED, ISOFORM B"/>
    <property type="match status" value="1"/>
</dbReference>
<keyword evidence="6" id="KW-0931">ER-Golgi transport</keyword>
<dbReference type="SMART" id="SM00164">
    <property type="entry name" value="TBC"/>
    <property type="match status" value="1"/>
</dbReference>
<dbReference type="FunFam" id="1.10.472.80:FF:000044">
    <property type="entry name" value="GTPase-activating protein GYP5"/>
    <property type="match status" value="1"/>
</dbReference>
<evidence type="ECO:0000313" key="14">
    <source>
        <dbReference type="EMBL" id="VEU20295.1"/>
    </source>
</evidence>
<dbReference type="PANTHER" id="PTHR47219">
    <property type="entry name" value="RAB GTPASE-ACTIVATING PROTEIN 1-LIKE"/>
    <property type="match status" value="1"/>
</dbReference>
<dbReference type="SUPFAM" id="SSF47923">
    <property type="entry name" value="Ypt/Rab-GAP domain of gyp1p"/>
    <property type="match status" value="2"/>
</dbReference>
<keyword evidence="2" id="KW-0813">Transport</keyword>
<dbReference type="GO" id="GO:0031267">
    <property type="term" value="F:small GTPase binding"/>
    <property type="evidence" value="ECO:0007669"/>
    <property type="project" value="TreeGrafter"/>
</dbReference>
<evidence type="ECO:0000256" key="8">
    <source>
        <dbReference type="ARBA" id="ARBA00023054"/>
    </source>
</evidence>
<gene>
    <name evidence="14" type="ORF">BRENAR_LOCUS1030</name>
</gene>
<keyword evidence="7" id="KW-0653">Protein transport</keyword>
<comment type="subcellular location">
    <subcellularLocation>
        <location evidence="1">Cytoplasm</location>
    </subcellularLocation>
</comment>
<feature type="domain" description="Rab-GAP TBC" evidence="13">
    <location>
        <begin position="264"/>
        <end position="446"/>
    </location>
</feature>
<evidence type="ECO:0000313" key="15">
    <source>
        <dbReference type="Proteomes" id="UP000290900"/>
    </source>
</evidence>
<dbReference type="Gene3D" id="1.10.10.750">
    <property type="entry name" value="Ypt/Rab-GAP domain of gyp1p, domain 1"/>
    <property type="match status" value="1"/>
</dbReference>
<accession>A0A448YH59</accession>
<dbReference type="STRING" id="13370.A0A448YH59"/>
<dbReference type="InterPro" id="IPR000195">
    <property type="entry name" value="Rab-GAP-TBC_dom"/>
</dbReference>
<feature type="coiled-coil region" evidence="11">
    <location>
        <begin position="523"/>
        <end position="666"/>
    </location>
</feature>
<dbReference type="FunFam" id="1.10.10.750:FF:000003">
    <property type="entry name" value="GTPase activating protein (Evi5)"/>
    <property type="match status" value="1"/>
</dbReference>